<evidence type="ECO:0008006" key="4">
    <source>
        <dbReference type="Google" id="ProtNLM"/>
    </source>
</evidence>
<evidence type="ECO:0000313" key="2">
    <source>
        <dbReference type="EMBL" id="MFD0862387.1"/>
    </source>
</evidence>
<comment type="caution">
    <text evidence="2">The sequence shown here is derived from an EMBL/GenBank/DDBJ whole genome shotgun (WGS) entry which is preliminary data.</text>
</comment>
<keyword evidence="3" id="KW-1185">Reference proteome</keyword>
<dbReference type="RefSeq" id="WP_386407274.1">
    <property type="nucleotide sequence ID" value="NZ_JBHTJH010000005.1"/>
</dbReference>
<proteinExistence type="predicted"/>
<organism evidence="2 3">
    <name type="scientific">Sungkyunkwania multivorans</name>
    <dbReference type="NCBI Taxonomy" id="1173618"/>
    <lineage>
        <taxon>Bacteria</taxon>
        <taxon>Pseudomonadati</taxon>
        <taxon>Bacteroidota</taxon>
        <taxon>Flavobacteriia</taxon>
        <taxon>Flavobacteriales</taxon>
        <taxon>Flavobacteriaceae</taxon>
        <taxon>Sungkyunkwania</taxon>
    </lineage>
</organism>
<name>A0ABW3CZ70_9FLAO</name>
<protein>
    <recommendedName>
        <fullName evidence="4">Anti-sigma factor</fullName>
    </recommendedName>
</protein>
<gene>
    <name evidence="2" type="ORF">ACFQ1M_09200</name>
</gene>
<dbReference type="EMBL" id="JBHTJH010000005">
    <property type="protein sequence ID" value="MFD0862387.1"/>
    <property type="molecule type" value="Genomic_DNA"/>
</dbReference>
<reference evidence="3" key="1">
    <citation type="journal article" date="2019" name="Int. J. Syst. Evol. Microbiol.">
        <title>The Global Catalogue of Microorganisms (GCM) 10K type strain sequencing project: providing services to taxonomists for standard genome sequencing and annotation.</title>
        <authorList>
            <consortium name="The Broad Institute Genomics Platform"/>
            <consortium name="The Broad Institute Genome Sequencing Center for Infectious Disease"/>
            <person name="Wu L."/>
            <person name="Ma J."/>
        </authorList>
    </citation>
    <scope>NUCLEOTIDE SEQUENCE [LARGE SCALE GENOMIC DNA]</scope>
    <source>
        <strain evidence="3">CCUG 62952</strain>
    </source>
</reference>
<accession>A0ABW3CZ70</accession>
<keyword evidence="1" id="KW-0472">Membrane</keyword>
<sequence>MELVNIEKLLEKYFEAATTAAEEQKLRQYFVNGDVAPHLAQYAPMFQYFSAAKQERYTKTVPLTPKRKSKYLKWISVAAVAVLMVGTYFGIGGPLDPEPTPEELAQAKMVLAMFSENFNKATDQATQQVSYLNALNEGTASISQLEKFNQGTQHINHIDEFKETTNKFLYNKQ</sequence>
<keyword evidence="1" id="KW-1133">Transmembrane helix</keyword>
<evidence type="ECO:0000313" key="3">
    <source>
        <dbReference type="Proteomes" id="UP001596978"/>
    </source>
</evidence>
<evidence type="ECO:0000256" key="1">
    <source>
        <dbReference type="SAM" id="Phobius"/>
    </source>
</evidence>
<keyword evidence="1" id="KW-0812">Transmembrane</keyword>
<dbReference type="Proteomes" id="UP001596978">
    <property type="component" value="Unassembled WGS sequence"/>
</dbReference>
<feature type="transmembrane region" description="Helical" evidence="1">
    <location>
        <begin position="71"/>
        <end position="91"/>
    </location>
</feature>